<dbReference type="SMART" id="SM00382">
    <property type="entry name" value="AAA"/>
    <property type="match status" value="2"/>
</dbReference>
<dbReference type="GO" id="GO:0005886">
    <property type="term" value="C:plasma membrane"/>
    <property type="evidence" value="ECO:0007669"/>
    <property type="project" value="UniProtKB-SubCell"/>
</dbReference>
<proteinExistence type="inferred from homology"/>
<comment type="similarity">
    <text evidence="2">Belongs to the ABC transporter superfamily. Drug exporter-2 (TC 3.A.1.117) family.</text>
</comment>
<dbReference type="PANTHER" id="PTHR43790:SF1">
    <property type="entry name" value="XYLOSE IMPORT ATP-BINDING PROTEIN XYLG"/>
    <property type="match status" value="1"/>
</dbReference>
<protein>
    <submittedName>
        <fullName evidence="12">Lantibiotic ABC transporter permease</fullName>
    </submittedName>
</protein>
<dbReference type="Gene3D" id="3.40.50.300">
    <property type="entry name" value="P-loop containing nucleotide triphosphate hydrolases"/>
    <property type="match status" value="2"/>
</dbReference>
<dbReference type="InterPro" id="IPR027417">
    <property type="entry name" value="P-loop_NTPase"/>
</dbReference>
<dbReference type="Proteomes" id="UP000030351">
    <property type="component" value="Unassembled WGS sequence"/>
</dbReference>
<keyword evidence="5" id="KW-0762">Sugar transport</keyword>
<evidence type="ECO:0000256" key="10">
    <source>
        <dbReference type="ARBA" id="ARBA00023136"/>
    </source>
</evidence>
<keyword evidence="6" id="KW-0677">Repeat</keyword>
<keyword evidence="10" id="KW-0472">Membrane</keyword>
<feature type="domain" description="ABC transporter" evidence="11">
    <location>
        <begin position="6"/>
        <end position="241"/>
    </location>
</feature>
<accession>A0A0A3YLK0</accession>
<evidence type="ECO:0000256" key="6">
    <source>
        <dbReference type="ARBA" id="ARBA00022737"/>
    </source>
</evidence>
<dbReference type="CDD" id="cd03215">
    <property type="entry name" value="ABC_Carb_Monos_II"/>
    <property type="match status" value="1"/>
</dbReference>
<dbReference type="AlphaFoldDB" id="A0A0A3YLK0"/>
<dbReference type="SUPFAM" id="SSF52540">
    <property type="entry name" value="P-loop containing nucleoside triphosphate hydrolases"/>
    <property type="match status" value="2"/>
</dbReference>
<evidence type="ECO:0000313" key="12">
    <source>
        <dbReference type="EMBL" id="KGT86226.1"/>
    </source>
</evidence>
<evidence type="ECO:0000256" key="3">
    <source>
        <dbReference type="ARBA" id="ARBA00022448"/>
    </source>
</evidence>
<evidence type="ECO:0000256" key="8">
    <source>
        <dbReference type="ARBA" id="ARBA00022840"/>
    </source>
</evidence>
<dbReference type="PROSITE" id="PS00211">
    <property type="entry name" value="ABC_TRANSPORTER_1"/>
    <property type="match status" value="1"/>
</dbReference>
<evidence type="ECO:0000313" key="13">
    <source>
        <dbReference type="Proteomes" id="UP000030351"/>
    </source>
</evidence>
<dbReference type="OrthoDB" id="9784450at2"/>
<evidence type="ECO:0000256" key="1">
    <source>
        <dbReference type="ARBA" id="ARBA00004417"/>
    </source>
</evidence>
<dbReference type="FunFam" id="3.40.50.300:FF:000127">
    <property type="entry name" value="Ribose import ATP-binding protein RbsA"/>
    <property type="match status" value="1"/>
</dbReference>
<keyword evidence="4" id="KW-1003">Cell membrane</keyword>
<reference evidence="12 13" key="1">
    <citation type="submission" date="2014-10" db="EMBL/GenBank/DDBJ databases">
        <title>Genome sequence of Erwinia typographi M043b.</title>
        <authorList>
            <person name="Chan K.-G."/>
            <person name="Tan W.-S."/>
        </authorList>
    </citation>
    <scope>NUCLEOTIDE SEQUENCE [LARGE SCALE GENOMIC DNA]</scope>
    <source>
        <strain evidence="12 13">M043b</strain>
    </source>
</reference>
<dbReference type="PROSITE" id="PS50893">
    <property type="entry name" value="ABC_TRANSPORTER_2"/>
    <property type="match status" value="2"/>
</dbReference>
<name>A0A0A3YLK0_9GAMM</name>
<evidence type="ECO:0000256" key="7">
    <source>
        <dbReference type="ARBA" id="ARBA00022741"/>
    </source>
</evidence>
<comment type="subcellular location">
    <subcellularLocation>
        <location evidence="1">Cell inner membrane</location>
        <topology evidence="1">Peripheral membrane protein</topology>
    </subcellularLocation>
</comment>
<keyword evidence="9" id="KW-1278">Translocase</keyword>
<evidence type="ECO:0000256" key="9">
    <source>
        <dbReference type="ARBA" id="ARBA00022967"/>
    </source>
</evidence>
<dbReference type="InterPro" id="IPR017871">
    <property type="entry name" value="ABC_transporter-like_CS"/>
</dbReference>
<dbReference type="RefSeq" id="WP_034899667.1">
    <property type="nucleotide sequence ID" value="NZ_JRUQ01000106.1"/>
</dbReference>
<comment type="caution">
    <text evidence="12">The sequence shown here is derived from an EMBL/GenBank/DDBJ whole genome shotgun (WGS) entry which is preliminary data.</text>
</comment>
<keyword evidence="13" id="KW-1185">Reference proteome</keyword>
<dbReference type="CDD" id="cd03216">
    <property type="entry name" value="ABC_Carb_Monos_I"/>
    <property type="match status" value="1"/>
</dbReference>
<evidence type="ECO:0000256" key="4">
    <source>
        <dbReference type="ARBA" id="ARBA00022475"/>
    </source>
</evidence>
<sequence>MEQFAIDVQQVKKSFGGVHALKSINLQVYPGSIHAIIGENGAGKSTLMKILSGIYTKDSGKIFIHGEEKNFTTPAHSKESRIGIIYQELALSPDLTVAENIFLDDLGMGSGIVHWKKLNQRASRILNELGFHIDPRKRTGDLSIAYQQMVEIAKSLAKDVNILILDEPSAVLSSKEVAILFEQLRKLKARGVTIIYISHRLEELMAIADEITVIKDGETVVTLDPTICTEEDIITSMVGRKLESLYPEKGVSGEEVMLEVKGLSTRTLLKDVSFTLCKGEIVGLAGLIGSGRTEIARCLFGIDKMSAGTVLKEGKKIEIANPSQAMEHGIGLVPESRKEQGAILVRPIRENMTLSNLKVISCLMGFIHRRQEQQVSQMLRQKLNIKLGSVEDTIASLSGGNQQKVVIAKWLNTNCNILILDEPTRGVDVGAKVEIYNIIHQLAERGYSILVISSEMVEVINLSHRVYVMSEGQLTKELKGDEISEQNIMRYAIPKRSAA</sequence>
<evidence type="ECO:0000259" key="11">
    <source>
        <dbReference type="PROSITE" id="PS50893"/>
    </source>
</evidence>
<dbReference type="Pfam" id="PF00005">
    <property type="entry name" value="ABC_tran"/>
    <property type="match status" value="2"/>
</dbReference>
<dbReference type="GO" id="GO:0005524">
    <property type="term" value="F:ATP binding"/>
    <property type="evidence" value="ECO:0007669"/>
    <property type="project" value="UniProtKB-KW"/>
</dbReference>
<evidence type="ECO:0000256" key="5">
    <source>
        <dbReference type="ARBA" id="ARBA00022597"/>
    </source>
</evidence>
<keyword evidence="7" id="KW-0547">Nucleotide-binding</keyword>
<dbReference type="InterPro" id="IPR003593">
    <property type="entry name" value="AAA+_ATPase"/>
</dbReference>
<dbReference type="EMBL" id="JRUQ01000106">
    <property type="protein sequence ID" value="KGT86226.1"/>
    <property type="molecule type" value="Genomic_DNA"/>
</dbReference>
<evidence type="ECO:0000256" key="2">
    <source>
        <dbReference type="ARBA" id="ARBA00006526"/>
    </source>
</evidence>
<dbReference type="STRING" id="371042.NG99_26455"/>
<organism evidence="12 13">
    <name type="scientific">Erwinia typographi</name>
    <dbReference type="NCBI Taxonomy" id="371042"/>
    <lineage>
        <taxon>Bacteria</taxon>
        <taxon>Pseudomonadati</taxon>
        <taxon>Pseudomonadota</taxon>
        <taxon>Gammaproteobacteria</taxon>
        <taxon>Enterobacterales</taxon>
        <taxon>Erwiniaceae</taxon>
        <taxon>Erwinia</taxon>
    </lineage>
</organism>
<dbReference type="PANTHER" id="PTHR43790">
    <property type="entry name" value="CARBOHYDRATE TRANSPORT ATP-BINDING PROTEIN MG119-RELATED"/>
    <property type="match status" value="1"/>
</dbReference>
<gene>
    <name evidence="12" type="ORF">NG99_26455</name>
</gene>
<feature type="domain" description="ABC transporter" evidence="11">
    <location>
        <begin position="251"/>
        <end position="496"/>
    </location>
</feature>
<keyword evidence="3" id="KW-0813">Transport</keyword>
<dbReference type="InterPro" id="IPR050107">
    <property type="entry name" value="ABC_carbohydrate_import_ATPase"/>
</dbReference>
<keyword evidence="8" id="KW-0067">ATP-binding</keyword>
<dbReference type="GO" id="GO:0016887">
    <property type="term" value="F:ATP hydrolysis activity"/>
    <property type="evidence" value="ECO:0007669"/>
    <property type="project" value="InterPro"/>
</dbReference>
<dbReference type="eggNOG" id="COG1129">
    <property type="taxonomic scope" value="Bacteria"/>
</dbReference>
<dbReference type="InterPro" id="IPR003439">
    <property type="entry name" value="ABC_transporter-like_ATP-bd"/>
</dbReference>